<protein>
    <recommendedName>
        <fullName evidence="1">Alkylated DNA repair protein AlkB homologue 8 N-terminal domain-containing protein</fullName>
    </recommendedName>
</protein>
<dbReference type="GO" id="GO:0016706">
    <property type="term" value="F:2-oxoglutarate-dependent dioxygenase activity"/>
    <property type="evidence" value="ECO:0007669"/>
    <property type="project" value="InterPro"/>
</dbReference>
<evidence type="ECO:0000313" key="2">
    <source>
        <dbReference type="EMBL" id="KAK3543253.1"/>
    </source>
</evidence>
<sequence length="479" mass="54650">MNSMYPGAVLVVAGDLKAALPGFHKHVKCATRGANILDKVYTNVKLGYRAKPLPHLAQSDHMSLLLIPAYVLLCKTARTSTKTIKTWPDGAYQQLQDCFNRTNWDVFEHQELGVFTDSVLCYIKNCIDTVTADKCIQVYSNQKPWMTREVKRLFRKRNTAFRSGNRAHYSTARDNLKRGIREAKLDYRRRIKDHLDSNNNRQVWQGVQHLINFRTNPRAVEGGAMLAEKLNLFLAHFEVEPAETAMPHTVSPCLKSSIIVPLPKKSHISSLSDYRPVVLTPVVMKCFEKTGPESHYITPAPKFRLSSVCLQGKQIHRGRCGDIPSCLSHLEKQGSYVRMLFVDYGSAFHTILPPILVGKLDYLGLPHSTCMDEVERLSGWCKENNLLLNTTKTKKLIIDYRRKETDITPLYISGDCVERVADFQFLGVQIEEGLTWSTNTSELLKKAQQRLYFLRALRKNNVTQRLLVSFYRCSIESIL</sequence>
<evidence type="ECO:0000259" key="1">
    <source>
        <dbReference type="Pfam" id="PF09004"/>
    </source>
</evidence>
<organism evidence="2 3">
    <name type="scientific">Hemibagrus guttatus</name>
    <dbReference type="NCBI Taxonomy" id="175788"/>
    <lineage>
        <taxon>Eukaryota</taxon>
        <taxon>Metazoa</taxon>
        <taxon>Chordata</taxon>
        <taxon>Craniata</taxon>
        <taxon>Vertebrata</taxon>
        <taxon>Euteleostomi</taxon>
        <taxon>Actinopterygii</taxon>
        <taxon>Neopterygii</taxon>
        <taxon>Teleostei</taxon>
        <taxon>Ostariophysi</taxon>
        <taxon>Siluriformes</taxon>
        <taxon>Bagridae</taxon>
        <taxon>Hemibagrus</taxon>
    </lineage>
</organism>
<feature type="domain" description="Alkylated DNA repair protein AlkB homologue 8 N-terminal" evidence="1">
    <location>
        <begin position="436"/>
        <end position="477"/>
    </location>
</feature>
<gene>
    <name evidence="2" type="ORF">QTP70_014084</name>
</gene>
<name>A0AAE0V9G0_9TELE</name>
<dbReference type="EMBL" id="JAUCMX010000006">
    <property type="protein sequence ID" value="KAK3543253.1"/>
    <property type="molecule type" value="Genomic_DNA"/>
</dbReference>
<dbReference type="PANTHER" id="PTHR47510">
    <property type="entry name" value="REVERSE TRANSCRIPTASE DOMAIN-CONTAINING PROTEIN"/>
    <property type="match status" value="1"/>
</dbReference>
<evidence type="ECO:0000313" key="3">
    <source>
        <dbReference type="Proteomes" id="UP001274896"/>
    </source>
</evidence>
<dbReference type="InterPro" id="IPR015095">
    <property type="entry name" value="AlkB_hom8_N"/>
</dbReference>
<dbReference type="Proteomes" id="UP001274896">
    <property type="component" value="Unassembled WGS sequence"/>
</dbReference>
<dbReference type="GO" id="GO:0008168">
    <property type="term" value="F:methyltransferase activity"/>
    <property type="evidence" value="ECO:0007669"/>
    <property type="project" value="InterPro"/>
</dbReference>
<reference evidence="2" key="1">
    <citation type="submission" date="2023-06" db="EMBL/GenBank/DDBJ databases">
        <title>Male Hemibagrus guttatus genome.</title>
        <authorList>
            <person name="Bian C."/>
        </authorList>
    </citation>
    <scope>NUCLEOTIDE SEQUENCE</scope>
    <source>
        <strain evidence="2">Male_cb2023</strain>
        <tissue evidence="2">Muscle</tissue>
    </source>
</reference>
<proteinExistence type="predicted"/>
<dbReference type="Pfam" id="PF09004">
    <property type="entry name" value="ALKBH8_N"/>
    <property type="match status" value="1"/>
</dbReference>
<dbReference type="AlphaFoldDB" id="A0AAE0V9G0"/>
<keyword evidence="3" id="KW-1185">Reference proteome</keyword>
<dbReference type="PANTHER" id="PTHR47510:SF3">
    <property type="entry name" value="ENDO_EXONUCLEASE_PHOSPHATASE DOMAIN-CONTAINING PROTEIN"/>
    <property type="match status" value="1"/>
</dbReference>
<accession>A0AAE0V9G0</accession>
<feature type="non-terminal residue" evidence="2">
    <location>
        <position position="1"/>
    </location>
</feature>
<comment type="caution">
    <text evidence="2">The sequence shown here is derived from an EMBL/GenBank/DDBJ whole genome shotgun (WGS) entry which is preliminary data.</text>
</comment>